<dbReference type="GO" id="GO:0048731">
    <property type="term" value="P:system development"/>
    <property type="evidence" value="ECO:0007669"/>
    <property type="project" value="UniProtKB-ARBA"/>
</dbReference>
<name>A0A4S4EZA4_CAMSN</name>
<dbReference type="NCBIfam" id="TIGR00756">
    <property type="entry name" value="PPR"/>
    <property type="match status" value="10"/>
</dbReference>
<dbReference type="EMBL" id="SDRB02000847">
    <property type="protein sequence ID" value="THG22460.1"/>
    <property type="molecule type" value="Genomic_DNA"/>
</dbReference>
<dbReference type="GO" id="GO:0009451">
    <property type="term" value="P:RNA modification"/>
    <property type="evidence" value="ECO:0007669"/>
    <property type="project" value="InterPro"/>
</dbReference>
<dbReference type="GO" id="GO:0003723">
    <property type="term" value="F:RNA binding"/>
    <property type="evidence" value="ECO:0007669"/>
    <property type="project" value="InterPro"/>
</dbReference>
<sequence length="760" mass="85338">MCTTSSLKTLKHFLSKRPINLCCCSFHVGCFKLQTKFSKTHYPELSFEDSQLLLCLSNNNFEDARDLLEQIPQRDNSSHVVGWTSLLSKYGRDGFVDEARTLFEIMPERNVVTYNAMISTYLQWGRLNDAYRLFEVMPERSVVSWTSMLCGLMNAGMVDQARELFIVMPERNVVSWNSMVVGLVRNGYLEEARRVFDVMPTKNQVSWNAMISGYVEHCRMEEARALFEKMHGYNVITWTSLIAGYCRVGNVEEGYFLFRRMPERNVVSWTAMIGGFGWNGLYRDALLLFIEMRENYDIKPNGETFISLAYACAGVGHPQLGKQLHAYLIINGWDCAEGDGRLSKSLIHMYSMFGIMDYAHCIFLKNLKSCTVQSCNSMIIGYIQIGQLENAQILFDTVPFRDKISWTSMISGYFSAGKVEEACDFFKRMPDKDDVAWTTMISGYVQNECFAEATCLFAEMRTNGISPPNSTYSVLLGAAGALANLDQGKQFHCLLTKTLPELDLFIENALISMYAKCGEIDDAHGIFSNMISRDLVSWNSMIMGFAHHGLASEALKLFVAMQESVICPNSVTFLGILSACNHAGLVDQGWALFSAMNNEYSNEPGLEHYISMINLLGRAGKLEEAEEFVLSLPFELGHAAWGALLGVCGFGEKNAEIAKRAAQKLLELDPLNVPAFVALRNIYVATGCHIEEQTLRKDMGLKGMKKVPGCSWILQKGRVNVFLSGDRSHPQSDEIFSLLFGIAGESKLQGDEMFSRLSSR</sequence>
<dbReference type="PANTHER" id="PTHR47926">
    <property type="entry name" value="PENTATRICOPEPTIDE REPEAT-CONTAINING PROTEIN"/>
    <property type="match status" value="1"/>
</dbReference>
<dbReference type="Gene3D" id="1.25.40.10">
    <property type="entry name" value="Tetratricopeptide repeat domain"/>
    <property type="match status" value="5"/>
</dbReference>
<feature type="repeat" description="PPR" evidence="2">
    <location>
        <begin position="234"/>
        <end position="268"/>
    </location>
</feature>
<keyword evidence="1" id="KW-0677">Repeat</keyword>
<dbReference type="SUPFAM" id="SSF48452">
    <property type="entry name" value="TPR-like"/>
    <property type="match status" value="1"/>
</dbReference>
<feature type="repeat" description="PPR" evidence="2">
    <location>
        <begin position="172"/>
        <end position="206"/>
    </location>
</feature>
<evidence type="ECO:0000256" key="2">
    <source>
        <dbReference type="PROSITE-ProRule" id="PRU00708"/>
    </source>
</evidence>
<evidence type="ECO:0000313" key="3">
    <source>
        <dbReference type="EMBL" id="THG22460.1"/>
    </source>
</evidence>
<dbReference type="InterPro" id="IPR002885">
    <property type="entry name" value="PPR_rpt"/>
</dbReference>
<accession>A0A4S4EZA4</accession>
<feature type="repeat" description="PPR" evidence="2">
    <location>
        <begin position="402"/>
        <end position="432"/>
    </location>
</feature>
<feature type="repeat" description="PPR" evidence="2">
    <location>
        <begin position="503"/>
        <end position="533"/>
    </location>
</feature>
<gene>
    <name evidence="3" type="ORF">TEA_002228</name>
</gene>
<dbReference type="Pfam" id="PF20431">
    <property type="entry name" value="E_motif"/>
    <property type="match status" value="1"/>
</dbReference>
<feature type="repeat" description="PPR" evidence="2">
    <location>
        <begin position="79"/>
        <end position="109"/>
    </location>
</feature>
<dbReference type="PROSITE" id="PS51375">
    <property type="entry name" value="PPR"/>
    <property type="match status" value="8"/>
</dbReference>
<dbReference type="InterPro" id="IPR046848">
    <property type="entry name" value="E_motif"/>
</dbReference>
<comment type="caution">
    <text evidence="3">The sequence shown here is derived from an EMBL/GenBank/DDBJ whole genome shotgun (WGS) entry which is preliminary data.</text>
</comment>
<dbReference type="InterPro" id="IPR011990">
    <property type="entry name" value="TPR-like_helical_dom_sf"/>
</dbReference>
<dbReference type="AlphaFoldDB" id="A0A4S4EZA4"/>
<dbReference type="Pfam" id="PF01535">
    <property type="entry name" value="PPR"/>
    <property type="match status" value="8"/>
</dbReference>
<dbReference type="FunFam" id="1.25.40.10:FF:000090">
    <property type="entry name" value="Pentatricopeptide repeat-containing protein, chloroplastic"/>
    <property type="match status" value="1"/>
</dbReference>
<dbReference type="FunFam" id="1.25.40.10:FF:000125">
    <property type="entry name" value="Pentatricopeptide repeat-containing protein"/>
    <property type="match status" value="1"/>
</dbReference>
<dbReference type="Proteomes" id="UP000306102">
    <property type="component" value="Unassembled WGS sequence"/>
</dbReference>
<feature type="repeat" description="PPR" evidence="2">
    <location>
        <begin position="433"/>
        <end position="467"/>
    </location>
</feature>
<keyword evidence="4" id="KW-1185">Reference proteome</keyword>
<evidence type="ECO:0000313" key="4">
    <source>
        <dbReference type="Proteomes" id="UP000306102"/>
    </source>
</evidence>
<reference evidence="3 4" key="1">
    <citation type="journal article" date="2018" name="Proc. Natl. Acad. Sci. U.S.A.">
        <title>Draft genome sequence of Camellia sinensis var. sinensis provides insights into the evolution of the tea genome and tea quality.</title>
        <authorList>
            <person name="Wei C."/>
            <person name="Yang H."/>
            <person name="Wang S."/>
            <person name="Zhao J."/>
            <person name="Liu C."/>
            <person name="Gao L."/>
            <person name="Xia E."/>
            <person name="Lu Y."/>
            <person name="Tai Y."/>
            <person name="She G."/>
            <person name="Sun J."/>
            <person name="Cao H."/>
            <person name="Tong W."/>
            <person name="Gao Q."/>
            <person name="Li Y."/>
            <person name="Deng W."/>
            <person name="Jiang X."/>
            <person name="Wang W."/>
            <person name="Chen Q."/>
            <person name="Zhang S."/>
            <person name="Li H."/>
            <person name="Wu J."/>
            <person name="Wang P."/>
            <person name="Li P."/>
            <person name="Shi C."/>
            <person name="Zheng F."/>
            <person name="Jian J."/>
            <person name="Huang B."/>
            <person name="Shan D."/>
            <person name="Shi M."/>
            <person name="Fang C."/>
            <person name="Yue Y."/>
            <person name="Li F."/>
            <person name="Li D."/>
            <person name="Wei S."/>
            <person name="Han B."/>
            <person name="Jiang C."/>
            <person name="Yin Y."/>
            <person name="Xia T."/>
            <person name="Zhang Z."/>
            <person name="Bennetzen J.L."/>
            <person name="Zhao S."/>
            <person name="Wan X."/>
        </authorList>
    </citation>
    <scope>NUCLEOTIDE SEQUENCE [LARGE SCALE GENOMIC DNA]</scope>
    <source>
        <strain evidence="4">cv. Shuchazao</strain>
        <tissue evidence="3">Leaf</tissue>
    </source>
</reference>
<feature type="repeat" description="PPR" evidence="2">
    <location>
        <begin position="534"/>
        <end position="568"/>
    </location>
</feature>
<dbReference type="InterPro" id="IPR046960">
    <property type="entry name" value="PPR_At4g14850-like_plant"/>
</dbReference>
<dbReference type="PANTHER" id="PTHR47926:SF404">
    <property type="entry name" value="(PPR) REPEAT-CONTAINING PROTEIN, PUTATIVE-RELATED"/>
    <property type="match status" value="1"/>
</dbReference>
<dbReference type="FunFam" id="1.25.40.10:FF:001543">
    <property type="entry name" value="Pentatricopeptide repeat-containing protein At1g32415, mitochondrial"/>
    <property type="match status" value="1"/>
</dbReference>
<proteinExistence type="predicted"/>
<evidence type="ECO:0000256" key="1">
    <source>
        <dbReference type="ARBA" id="ARBA00022737"/>
    </source>
</evidence>
<protein>
    <submittedName>
        <fullName evidence="3">Uncharacterized protein</fullName>
    </submittedName>
</protein>
<feature type="repeat" description="PPR" evidence="2">
    <location>
        <begin position="110"/>
        <end position="144"/>
    </location>
</feature>
<dbReference type="Pfam" id="PF13041">
    <property type="entry name" value="PPR_2"/>
    <property type="match status" value="3"/>
</dbReference>
<organism evidence="3 4">
    <name type="scientific">Camellia sinensis var. sinensis</name>
    <name type="common">China tea</name>
    <dbReference type="NCBI Taxonomy" id="542762"/>
    <lineage>
        <taxon>Eukaryota</taxon>
        <taxon>Viridiplantae</taxon>
        <taxon>Streptophyta</taxon>
        <taxon>Embryophyta</taxon>
        <taxon>Tracheophyta</taxon>
        <taxon>Spermatophyta</taxon>
        <taxon>Magnoliopsida</taxon>
        <taxon>eudicotyledons</taxon>
        <taxon>Gunneridae</taxon>
        <taxon>Pentapetalae</taxon>
        <taxon>asterids</taxon>
        <taxon>Ericales</taxon>
        <taxon>Theaceae</taxon>
        <taxon>Camellia</taxon>
    </lineage>
</organism>